<reference evidence="2" key="1">
    <citation type="journal article" date="2020" name="Stud. Mycol.">
        <title>101 Dothideomycetes genomes: a test case for predicting lifestyles and emergence of pathogens.</title>
        <authorList>
            <person name="Haridas S."/>
            <person name="Albert R."/>
            <person name="Binder M."/>
            <person name="Bloem J."/>
            <person name="Labutti K."/>
            <person name="Salamov A."/>
            <person name="Andreopoulos B."/>
            <person name="Baker S."/>
            <person name="Barry K."/>
            <person name="Bills G."/>
            <person name="Bluhm B."/>
            <person name="Cannon C."/>
            <person name="Castanera R."/>
            <person name="Culley D."/>
            <person name="Daum C."/>
            <person name="Ezra D."/>
            <person name="Gonzalez J."/>
            <person name="Henrissat B."/>
            <person name="Kuo A."/>
            <person name="Liang C."/>
            <person name="Lipzen A."/>
            <person name="Lutzoni F."/>
            <person name="Magnuson J."/>
            <person name="Mondo S."/>
            <person name="Nolan M."/>
            <person name="Ohm R."/>
            <person name="Pangilinan J."/>
            <person name="Park H.-J."/>
            <person name="Ramirez L."/>
            <person name="Alfaro M."/>
            <person name="Sun H."/>
            <person name="Tritt A."/>
            <person name="Yoshinaga Y."/>
            <person name="Zwiers L.-H."/>
            <person name="Turgeon B."/>
            <person name="Goodwin S."/>
            <person name="Spatafora J."/>
            <person name="Crous P."/>
            <person name="Grigoriev I."/>
        </authorList>
    </citation>
    <scope>NUCLEOTIDE SEQUENCE</scope>
    <source>
        <strain evidence="2">CBS 269.34</strain>
    </source>
</reference>
<dbReference type="OrthoDB" id="3486565at2759"/>
<evidence type="ECO:0000313" key="2">
    <source>
        <dbReference type="EMBL" id="KAF2492438.1"/>
    </source>
</evidence>
<dbReference type="Pfam" id="PF06985">
    <property type="entry name" value="HET"/>
    <property type="match status" value="1"/>
</dbReference>
<accession>A0A6A6QJ33</accession>
<keyword evidence="3" id="KW-1185">Reference proteome</keyword>
<feature type="domain" description="Heterokaryon incompatibility" evidence="1">
    <location>
        <begin position="47"/>
        <end position="175"/>
    </location>
</feature>
<name>A0A6A6QJ33_9PEZI</name>
<feature type="non-terminal residue" evidence="2">
    <location>
        <position position="304"/>
    </location>
</feature>
<dbReference type="Proteomes" id="UP000799750">
    <property type="component" value="Unassembled WGS sequence"/>
</dbReference>
<organism evidence="2 3">
    <name type="scientific">Lophium mytilinum</name>
    <dbReference type="NCBI Taxonomy" id="390894"/>
    <lineage>
        <taxon>Eukaryota</taxon>
        <taxon>Fungi</taxon>
        <taxon>Dikarya</taxon>
        <taxon>Ascomycota</taxon>
        <taxon>Pezizomycotina</taxon>
        <taxon>Dothideomycetes</taxon>
        <taxon>Pleosporomycetidae</taxon>
        <taxon>Mytilinidiales</taxon>
        <taxon>Mytilinidiaceae</taxon>
        <taxon>Lophium</taxon>
    </lineage>
</organism>
<gene>
    <name evidence="2" type="ORF">BU16DRAFT_441574</name>
</gene>
<sequence length="304" mass="34613">ECSSSHTHCLPYTGDTTLLPKRVIDVGRVDSLDEPHLLVTEEMYGDYLALSHCWGQFPQFTTTLETLLQRVHSIPIAELPKTFADAVLITHSLGFRYLWIDSLCILQNLDKKDWGVEVGNMSSIYQNARMTIAATSAAESREGCFPSRIAPFASDRTVLKIRIDKSSCERVTSEWAWVLQEIILSPRVLFFAQNLVYWMCAECVASEDGLYKDEDCSSIIQRPQTLKSELYQRVEESSLFLNGTPALIALWYDFVEDYSSRHLTHSSDKLGAIAGMTRHFRNEMCNEMPAMGLWESDLRHGILW</sequence>
<dbReference type="PANTHER" id="PTHR33112:SF16">
    <property type="entry name" value="HETEROKARYON INCOMPATIBILITY DOMAIN-CONTAINING PROTEIN"/>
    <property type="match status" value="1"/>
</dbReference>
<proteinExistence type="predicted"/>
<dbReference type="InterPro" id="IPR010730">
    <property type="entry name" value="HET"/>
</dbReference>
<evidence type="ECO:0000313" key="3">
    <source>
        <dbReference type="Proteomes" id="UP000799750"/>
    </source>
</evidence>
<feature type="non-terminal residue" evidence="2">
    <location>
        <position position="1"/>
    </location>
</feature>
<dbReference type="AlphaFoldDB" id="A0A6A6QJ33"/>
<protein>
    <submittedName>
        <fullName evidence="2">HET-domain-containing protein</fullName>
    </submittedName>
</protein>
<dbReference type="PANTHER" id="PTHR33112">
    <property type="entry name" value="DOMAIN PROTEIN, PUTATIVE-RELATED"/>
    <property type="match status" value="1"/>
</dbReference>
<dbReference type="EMBL" id="MU004194">
    <property type="protein sequence ID" value="KAF2492438.1"/>
    <property type="molecule type" value="Genomic_DNA"/>
</dbReference>
<evidence type="ECO:0000259" key="1">
    <source>
        <dbReference type="Pfam" id="PF06985"/>
    </source>
</evidence>